<evidence type="ECO:0000256" key="4">
    <source>
        <dbReference type="ARBA" id="ARBA00023163"/>
    </source>
</evidence>
<evidence type="ECO:0000313" key="6">
    <source>
        <dbReference type="EMBL" id="QOV87828.1"/>
    </source>
</evidence>
<dbReference type="InterPro" id="IPR036388">
    <property type="entry name" value="WH-like_DNA-bd_sf"/>
</dbReference>
<dbReference type="PANTHER" id="PTHR30603:SF60">
    <property type="entry name" value="RNA POLYMERASE SIGMA FACTOR RPOD"/>
    <property type="match status" value="1"/>
</dbReference>
<dbReference type="SUPFAM" id="SSF88659">
    <property type="entry name" value="Sigma3 and sigma4 domains of RNA polymerase sigma factors"/>
    <property type="match status" value="1"/>
</dbReference>
<sequence>MTSKTVRTAPIPKALRAQAEALIAQTYAFMDSEIFRQPGIEKTLFEDAEPVLPKVAWYQPTRDEALDASTTGAPQLMKADEERLMFMRFNYSKRKLTALQKKIAREGLTKELALKFVDWHRRFEHFREYLTRTNLALVLAMAKRTRLGDIDFAEIVSEGNMALIRAVDKFNVERGFKFSTYACRAILKAFSRTALKANRHKTRFPVEFEPDMEKSDWSDRKRDIVEEDCIDELKQIVDRNLADLTEVENTVIKRRFNWQQEDEHPLTLEEVGRIIGVTKERVRQIQNKALAKIRHVMEDGVLRVKTKTESELEAEGRPVPAGFVLPGTF</sequence>
<organism evidence="6 7">
    <name type="scientific">Humisphaera borealis</name>
    <dbReference type="NCBI Taxonomy" id="2807512"/>
    <lineage>
        <taxon>Bacteria</taxon>
        <taxon>Pseudomonadati</taxon>
        <taxon>Planctomycetota</taxon>
        <taxon>Phycisphaerae</taxon>
        <taxon>Tepidisphaerales</taxon>
        <taxon>Tepidisphaeraceae</taxon>
        <taxon>Humisphaera</taxon>
    </lineage>
</organism>
<accession>A0A7M2WQQ0</accession>
<reference evidence="6 7" key="1">
    <citation type="submission" date="2020-10" db="EMBL/GenBank/DDBJ databases">
        <title>Wide distribution of Phycisphaera-like planctomycetes from WD2101 soil group in peatlands and genome analysis of the first cultivated representative.</title>
        <authorList>
            <person name="Dedysh S.N."/>
            <person name="Beletsky A.V."/>
            <person name="Ivanova A."/>
            <person name="Kulichevskaya I.S."/>
            <person name="Suzina N.E."/>
            <person name="Philippov D.A."/>
            <person name="Rakitin A.L."/>
            <person name="Mardanov A.V."/>
            <person name="Ravin N.V."/>
        </authorList>
    </citation>
    <scope>NUCLEOTIDE SEQUENCE [LARGE SCALE GENOMIC DNA]</scope>
    <source>
        <strain evidence="6 7">M1803</strain>
    </source>
</reference>
<gene>
    <name evidence="6" type="ORF">IPV69_16235</name>
</gene>
<dbReference type="GO" id="GO:0006352">
    <property type="term" value="P:DNA-templated transcription initiation"/>
    <property type="evidence" value="ECO:0007669"/>
    <property type="project" value="InterPro"/>
</dbReference>
<dbReference type="Pfam" id="PF04542">
    <property type="entry name" value="Sigma70_r2"/>
    <property type="match status" value="1"/>
</dbReference>
<name>A0A7M2WQQ0_9BACT</name>
<evidence type="ECO:0000313" key="7">
    <source>
        <dbReference type="Proteomes" id="UP000593765"/>
    </source>
</evidence>
<evidence type="ECO:0000256" key="2">
    <source>
        <dbReference type="ARBA" id="ARBA00023082"/>
    </source>
</evidence>
<keyword evidence="3" id="KW-0238">DNA-binding</keyword>
<dbReference type="InterPro" id="IPR014284">
    <property type="entry name" value="RNA_pol_sigma-70_dom"/>
</dbReference>
<proteinExistence type="predicted"/>
<dbReference type="Proteomes" id="UP000593765">
    <property type="component" value="Chromosome"/>
</dbReference>
<dbReference type="PROSITE" id="PS00716">
    <property type="entry name" value="SIGMA70_2"/>
    <property type="match status" value="1"/>
</dbReference>
<dbReference type="EMBL" id="CP063458">
    <property type="protein sequence ID" value="QOV87828.1"/>
    <property type="molecule type" value="Genomic_DNA"/>
</dbReference>
<dbReference type="Pfam" id="PF04545">
    <property type="entry name" value="Sigma70_r4"/>
    <property type="match status" value="1"/>
</dbReference>
<dbReference type="InterPro" id="IPR007630">
    <property type="entry name" value="RNA_pol_sigma70_r4"/>
</dbReference>
<evidence type="ECO:0000259" key="5">
    <source>
        <dbReference type="PROSITE" id="PS00716"/>
    </source>
</evidence>
<protein>
    <submittedName>
        <fullName evidence="6">Sigma-70 family RNA polymerase sigma factor</fullName>
    </submittedName>
</protein>
<keyword evidence="4" id="KW-0804">Transcription</keyword>
<evidence type="ECO:0000256" key="1">
    <source>
        <dbReference type="ARBA" id="ARBA00023015"/>
    </source>
</evidence>
<dbReference type="GO" id="GO:0003677">
    <property type="term" value="F:DNA binding"/>
    <property type="evidence" value="ECO:0007669"/>
    <property type="project" value="UniProtKB-KW"/>
</dbReference>
<dbReference type="PANTHER" id="PTHR30603">
    <property type="entry name" value="RNA POLYMERASE SIGMA FACTOR RPO"/>
    <property type="match status" value="1"/>
</dbReference>
<dbReference type="RefSeq" id="WP_206290739.1">
    <property type="nucleotide sequence ID" value="NZ_CP063458.1"/>
</dbReference>
<dbReference type="Gene3D" id="1.10.10.10">
    <property type="entry name" value="Winged helix-like DNA-binding domain superfamily/Winged helix DNA-binding domain"/>
    <property type="match status" value="1"/>
</dbReference>
<dbReference type="InterPro" id="IPR007627">
    <property type="entry name" value="RNA_pol_sigma70_r2"/>
</dbReference>
<feature type="domain" description="RNA polymerase sigma-70" evidence="5">
    <location>
        <begin position="267"/>
        <end position="293"/>
    </location>
</feature>
<dbReference type="CDD" id="cd06171">
    <property type="entry name" value="Sigma70_r4"/>
    <property type="match status" value="1"/>
</dbReference>
<dbReference type="PRINTS" id="PR00046">
    <property type="entry name" value="SIGMA70FCT"/>
</dbReference>
<keyword evidence="1" id="KW-0805">Transcription regulation</keyword>
<dbReference type="SUPFAM" id="SSF88946">
    <property type="entry name" value="Sigma2 domain of RNA polymerase sigma factors"/>
    <property type="match status" value="1"/>
</dbReference>
<keyword evidence="7" id="KW-1185">Reference proteome</keyword>
<dbReference type="InterPro" id="IPR000943">
    <property type="entry name" value="RNA_pol_sigma70"/>
</dbReference>
<dbReference type="InterPro" id="IPR050239">
    <property type="entry name" value="Sigma-70_RNA_pol_init_factors"/>
</dbReference>
<evidence type="ECO:0000256" key="3">
    <source>
        <dbReference type="ARBA" id="ARBA00023125"/>
    </source>
</evidence>
<keyword evidence="2" id="KW-0731">Sigma factor</keyword>
<dbReference type="NCBIfam" id="TIGR02937">
    <property type="entry name" value="sigma70-ECF"/>
    <property type="match status" value="1"/>
</dbReference>
<dbReference type="KEGG" id="hbs:IPV69_16235"/>
<dbReference type="GO" id="GO:0016987">
    <property type="term" value="F:sigma factor activity"/>
    <property type="evidence" value="ECO:0007669"/>
    <property type="project" value="UniProtKB-KW"/>
</dbReference>
<dbReference type="InterPro" id="IPR013324">
    <property type="entry name" value="RNA_pol_sigma_r3/r4-like"/>
</dbReference>
<dbReference type="AlphaFoldDB" id="A0A7M2WQQ0"/>
<dbReference type="Gene3D" id="1.20.120.1810">
    <property type="match status" value="1"/>
</dbReference>
<dbReference type="InterPro" id="IPR013325">
    <property type="entry name" value="RNA_pol_sigma_r2"/>
</dbReference>